<gene>
    <name evidence="2" type="ORF">B0T24DRAFT_685617</name>
</gene>
<dbReference type="AlphaFoldDB" id="A0AAE0JS16"/>
<evidence type="ECO:0000313" key="2">
    <source>
        <dbReference type="EMBL" id="KAK3358353.1"/>
    </source>
</evidence>
<sequence length="180" mass="20368">MVEPFCTFKYRSDGINNALEEAFGRDSYLFGHGRTSSFTRSGDSVKVGVVSCLEGRSQPCLIANHNRKTRQGAREHDYLQREDKQEKDFKIWQAARATSAAQTIFKSHYHEATSRTADPPRPAPTARDNIKKMLPASIRKTIDTGLDMVASTLDCCHEWDGFLKFNSYLSDKCHRLEMSG</sequence>
<evidence type="ECO:0000313" key="3">
    <source>
        <dbReference type="Proteomes" id="UP001287356"/>
    </source>
</evidence>
<name>A0AAE0JS16_9PEZI</name>
<dbReference type="EMBL" id="JAULSN010000017">
    <property type="protein sequence ID" value="KAK3358353.1"/>
    <property type="molecule type" value="Genomic_DNA"/>
</dbReference>
<reference evidence="2" key="1">
    <citation type="journal article" date="2023" name="Mol. Phylogenet. Evol.">
        <title>Genome-scale phylogeny and comparative genomics of the fungal order Sordariales.</title>
        <authorList>
            <person name="Hensen N."/>
            <person name="Bonometti L."/>
            <person name="Westerberg I."/>
            <person name="Brannstrom I.O."/>
            <person name="Guillou S."/>
            <person name="Cros-Aarteil S."/>
            <person name="Calhoun S."/>
            <person name="Haridas S."/>
            <person name="Kuo A."/>
            <person name="Mondo S."/>
            <person name="Pangilinan J."/>
            <person name="Riley R."/>
            <person name="LaButti K."/>
            <person name="Andreopoulos B."/>
            <person name="Lipzen A."/>
            <person name="Chen C."/>
            <person name="Yan M."/>
            <person name="Daum C."/>
            <person name="Ng V."/>
            <person name="Clum A."/>
            <person name="Steindorff A."/>
            <person name="Ohm R.A."/>
            <person name="Martin F."/>
            <person name="Silar P."/>
            <person name="Natvig D.O."/>
            <person name="Lalanne C."/>
            <person name="Gautier V."/>
            <person name="Ament-Velasquez S.L."/>
            <person name="Kruys A."/>
            <person name="Hutchinson M.I."/>
            <person name="Powell A.J."/>
            <person name="Barry K."/>
            <person name="Miller A.N."/>
            <person name="Grigoriev I.V."/>
            <person name="Debuchy R."/>
            <person name="Gladieux P."/>
            <person name="Hiltunen Thoren M."/>
            <person name="Johannesson H."/>
        </authorList>
    </citation>
    <scope>NUCLEOTIDE SEQUENCE</scope>
    <source>
        <strain evidence="2">CBS 958.72</strain>
    </source>
</reference>
<feature type="region of interest" description="Disordered" evidence="1">
    <location>
        <begin position="109"/>
        <end position="128"/>
    </location>
</feature>
<keyword evidence="3" id="KW-1185">Reference proteome</keyword>
<comment type="caution">
    <text evidence="2">The sequence shown here is derived from an EMBL/GenBank/DDBJ whole genome shotgun (WGS) entry which is preliminary data.</text>
</comment>
<evidence type="ECO:0000256" key="1">
    <source>
        <dbReference type="SAM" id="MobiDB-lite"/>
    </source>
</evidence>
<organism evidence="2 3">
    <name type="scientific">Lasiosphaeria ovina</name>
    <dbReference type="NCBI Taxonomy" id="92902"/>
    <lineage>
        <taxon>Eukaryota</taxon>
        <taxon>Fungi</taxon>
        <taxon>Dikarya</taxon>
        <taxon>Ascomycota</taxon>
        <taxon>Pezizomycotina</taxon>
        <taxon>Sordariomycetes</taxon>
        <taxon>Sordariomycetidae</taxon>
        <taxon>Sordariales</taxon>
        <taxon>Lasiosphaeriaceae</taxon>
        <taxon>Lasiosphaeria</taxon>
    </lineage>
</organism>
<reference evidence="2" key="2">
    <citation type="submission" date="2023-06" db="EMBL/GenBank/DDBJ databases">
        <authorList>
            <consortium name="Lawrence Berkeley National Laboratory"/>
            <person name="Haridas S."/>
            <person name="Hensen N."/>
            <person name="Bonometti L."/>
            <person name="Westerberg I."/>
            <person name="Brannstrom I.O."/>
            <person name="Guillou S."/>
            <person name="Cros-Aarteil S."/>
            <person name="Calhoun S."/>
            <person name="Kuo A."/>
            <person name="Mondo S."/>
            <person name="Pangilinan J."/>
            <person name="Riley R."/>
            <person name="Labutti K."/>
            <person name="Andreopoulos B."/>
            <person name="Lipzen A."/>
            <person name="Chen C."/>
            <person name="Yanf M."/>
            <person name="Daum C."/>
            <person name="Ng V."/>
            <person name="Clum A."/>
            <person name="Steindorff A."/>
            <person name="Ohm R."/>
            <person name="Martin F."/>
            <person name="Silar P."/>
            <person name="Natvig D."/>
            <person name="Lalanne C."/>
            <person name="Gautier V."/>
            <person name="Ament-Velasquez S.L."/>
            <person name="Kruys A."/>
            <person name="Hutchinson M.I."/>
            <person name="Powell A.J."/>
            <person name="Barry K."/>
            <person name="Miller A.N."/>
            <person name="Grigoriev I.V."/>
            <person name="Debuchy R."/>
            <person name="Gladieux P."/>
            <person name="Thoren M.H."/>
            <person name="Johannesson H."/>
        </authorList>
    </citation>
    <scope>NUCLEOTIDE SEQUENCE</scope>
    <source>
        <strain evidence="2">CBS 958.72</strain>
    </source>
</reference>
<protein>
    <submittedName>
        <fullName evidence="2">Uncharacterized protein</fullName>
    </submittedName>
</protein>
<dbReference type="Gene3D" id="3.40.1090.10">
    <property type="entry name" value="Cytosolic phospholipase A2 catalytic domain"/>
    <property type="match status" value="1"/>
</dbReference>
<proteinExistence type="predicted"/>
<accession>A0AAE0JS16</accession>
<dbReference type="Proteomes" id="UP001287356">
    <property type="component" value="Unassembled WGS sequence"/>
</dbReference>